<proteinExistence type="predicted"/>
<feature type="compositionally biased region" description="Low complexity" evidence="1">
    <location>
        <begin position="41"/>
        <end position="59"/>
    </location>
</feature>
<reference evidence="2 3" key="1">
    <citation type="submission" date="2018-12" db="EMBL/GenBank/DDBJ databases">
        <title>Draft genome sequence of Xylaria grammica IHI A82.</title>
        <authorList>
            <person name="Buettner E."/>
            <person name="Kellner H."/>
        </authorList>
    </citation>
    <scope>NUCLEOTIDE SEQUENCE [LARGE SCALE GENOMIC DNA]</scope>
    <source>
        <strain evidence="2 3">IHI A82</strain>
    </source>
</reference>
<feature type="compositionally biased region" description="Pro residues" evidence="1">
    <location>
        <begin position="208"/>
        <end position="218"/>
    </location>
</feature>
<comment type="caution">
    <text evidence="2">The sequence shown here is derived from an EMBL/GenBank/DDBJ whole genome shotgun (WGS) entry which is preliminary data.</text>
</comment>
<feature type="compositionally biased region" description="Polar residues" evidence="1">
    <location>
        <begin position="421"/>
        <end position="439"/>
    </location>
</feature>
<feature type="compositionally biased region" description="Basic and acidic residues" evidence="1">
    <location>
        <begin position="136"/>
        <end position="145"/>
    </location>
</feature>
<feature type="compositionally biased region" description="Polar residues" evidence="1">
    <location>
        <begin position="147"/>
        <end position="158"/>
    </location>
</feature>
<feature type="compositionally biased region" description="Low complexity" evidence="1">
    <location>
        <begin position="356"/>
        <end position="366"/>
    </location>
</feature>
<feature type="region of interest" description="Disordered" evidence="1">
    <location>
        <begin position="1"/>
        <end position="572"/>
    </location>
</feature>
<evidence type="ECO:0000256" key="1">
    <source>
        <dbReference type="SAM" id="MobiDB-lite"/>
    </source>
</evidence>
<feature type="compositionally biased region" description="Polar residues" evidence="1">
    <location>
        <begin position="330"/>
        <end position="342"/>
    </location>
</feature>
<feature type="compositionally biased region" description="Polar residues" evidence="1">
    <location>
        <begin position="505"/>
        <end position="523"/>
    </location>
</feature>
<dbReference type="AlphaFoldDB" id="A0A439DCJ7"/>
<feature type="compositionally biased region" description="Low complexity" evidence="1">
    <location>
        <begin position="219"/>
        <end position="235"/>
    </location>
</feature>
<feature type="compositionally biased region" description="Pro residues" evidence="1">
    <location>
        <begin position="456"/>
        <end position="466"/>
    </location>
</feature>
<dbReference type="Proteomes" id="UP000286045">
    <property type="component" value="Unassembled WGS sequence"/>
</dbReference>
<feature type="compositionally biased region" description="Polar residues" evidence="1">
    <location>
        <begin position="188"/>
        <end position="199"/>
    </location>
</feature>
<keyword evidence="3" id="KW-1185">Reference proteome</keyword>
<name>A0A439DCJ7_9PEZI</name>
<gene>
    <name evidence="2" type="ORF">EKO27_g2957</name>
</gene>
<protein>
    <submittedName>
        <fullName evidence="2">Uncharacterized protein</fullName>
    </submittedName>
</protein>
<feature type="compositionally biased region" description="Polar residues" evidence="1">
    <location>
        <begin position="485"/>
        <end position="495"/>
    </location>
</feature>
<feature type="compositionally biased region" description="Basic and acidic residues" evidence="1">
    <location>
        <begin position="317"/>
        <end position="326"/>
    </location>
</feature>
<dbReference type="EMBL" id="RYZI01000059">
    <property type="protein sequence ID" value="RWA12130.1"/>
    <property type="molecule type" value="Genomic_DNA"/>
</dbReference>
<feature type="compositionally biased region" description="Basic and acidic residues" evidence="1">
    <location>
        <begin position="60"/>
        <end position="81"/>
    </location>
</feature>
<evidence type="ECO:0000313" key="3">
    <source>
        <dbReference type="Proteomes" id="UP000286045"/>
    </source>
</evidence>
<evidence type="ECO:0000313" key="2">
    <source>
        <dbReference type="EMBL" id="RWA12130.1"/>
    </source>
</evidence>
<accession>A0A439DCJ7</accession>
<organism evidence="2 3">
    <name type="scientific">Xylaria grammica</name>
    <dbReference type="NCBI Taxonomy" id="363999"/>
    <lineage>
        <taxon>Eukaryota</taxon>
        <taxon>Fungi</taxon>
        <taxon>Dikarya</taxon>
        <taxon>Ascomycota</taxon>
        <taxon>Pezizomycotina</taxon>
        <taxon>Sordariomycetes</taxon>
        <taxon>Xylariomycetidae</taxon>
        <taxon>Xylariales</taxon>
        <taxon>Xylariaceae</taxon>
        <taxon>Xylaria</taxon>
    </lineage>
</organism>
<sequence>MAEPPRPRVQAGPITRKPVAQLPTPPASVGPKTKATKRKSSISSLLSAYSRSSSDWAQRSSHESDFTKESEPSYSPEREGLDGLPPIPSKKSVGIINDTTSDRASEVTSYTIIDSFPPPPPLKDPSRSRTPPGTVHRTDGFKDGEVESTSLSPTSLRSGSPRAGREIWRRRASSKSDASLVIAELKLPSSNGSTASTSHPPAKKTEPEPPSLLPPLPTKPNTQPPTQTLPSKKQQPLPPPPPLQQQPQQSAVTLPPRTASLPGRNIRPVKQVEPLDQDDKMGKFPKLAKLKGLLNRGGNDDDSDEEQNRFQKTRLKTSLEKNKQDEFPESQHTPDINGNTKSEPPAMDDIMQQQYAPANASTTAAAEGSFLPTASVDTPPPPQSESGKGTGAAIARRPVGAAPTRNLNQPESRVEPEKKNTTTPNVEHSSTQTPSTLQLRNPAGSLPHPRQRQPPQRGPAPYPPSAFPFARYGHGPTSPMGGTPRSVSTFAQPSQFIPPAVPTTGLHQASGATSPIYQPQLSTPVPPAIGERPIRGSFSPQASPPAAPDAPFLAQSPAPDNEQDAAARDSGFDADTVEDKDATEEPMSDAAAAAIALFPRKQNWDIECTVDGVWPPNPLSERHYKCHVNHNKLLDSRNTNYPLACQTCCVADANLRFRCIFCNMRLCMSCTNLLVANGRDLRVVMAILKEQGGIQEWDQYPKRAAD</sequence>